<reference evidence="4" key="1">
    <citation type="submission" date="2017-08" db="EMBL/GenBank/DDBJ databases">
        <authorList>
            <person name="de Groot N.N."/>
        </authorList>
    </citation>
    <scope>NUCLEOTIDE SEQUENCE [LARGE SCALE GENOMIC DNA]</scope>
</reference>
<dbReference type="Pfam" id="PF23874">
    <property type="entry name" value="Phage_Hfq"/>
    <property type="match status" value="1"/>
</dbReference>
<gene>
    <name evidence="3" type="ORF">SEA_PHABBA_194</name>
</gene>
<evidence type="ECO:0000259" key="2">
    <source>
        <dbReference type="Pfam" id="PF23874"/>
    </source>
</evidence>
<feature type="compositionally biased region" description="Polar residues" evidence="1">
    <location>
        <begin position="129"/>
        <end position="139"/>
    </location>
</feature>
<name>A0A249XSM1_9CAUD</name>
<dbReference type="EMBL" id="MF668280">
    <property type="protein sequence ID" value="ASZ74733.1"/>
    <property type="molecule type" value="Genomic_DNA"/>
</dbReference>
<dbReference type="InterPro" id="IPR056480">
    <property type="entry name" value="Phage_Hfq"/>
</dbReference>
<feature type="compositionally biased region" description="Polar residues" evidence="1">
    <location>
        <begin position="111"/>
        <end position="122"/>
    </location>
</feature>
<feature type="region of interest" description="Disordered" evidence="1">
    <location>
        <begin position="111"/>
        <end position="139"/>
    </location>
</feature>
<accession>A0A249XSM1</accession>
<evidence type="ECO:0000313" key="3">
    <source>
        <dbReference type="EMBL" id="ASZ74733.1"/>
    </source>
</evidence>
<keyword evidence="4" id="KW-1185">Reference proteome</keyword>
<organism evidence="3 4">
    <name type="scientific">Mycobacterium phage Phabba</name>
    <dbReference type="NCBI Taxonomy" id="2027899"/>
    <lineage>
        <taxon>Viruses</taxon>
        <taxon>Duplodnaviria</taxon>
        <taxon>Heunggongvirae</taxon>
        <taxon>Uroviricota</taxon>
        <taxon>Caudoviricetes</taxon>
        <taxon>Ceeclamvirinae</taxon>
        <taxon>Myrnavirus</taxon>
        <taxon>Myrnavirus phabba</taxon>
        <taxon>Myranavirus phabba</taxon>
    </lineage>
</organism>
<protein>
    <recommendedName>
        <fullName evidence="2">Hfq-like domain-containing protein</fullName>
    </recommendedName>
</protein>
<evidence type="ECO:0000313" key="4">
    <source>
        <dbReference type="Proteomes" id="UP000226037"/>
    </source>
</evidence>
<feature type="domain" description="Hfq-like" evidence="2">
    <location>
        <begin position="4"/>
        <end position="103"/>
    </location>
</feature>
<sequence>MAQSDVNIGLKNDQIFQRYLVRRIFREVEFKITEPDGTSHVGYITGFDDKCIQMSITPVTDIDDPRAVLVFWPLRRIEETGGKVDDLEPDQRSKIRSYSHALRAQCEKTLAQQGNTAGQANNRRPVERNGTSPSFSDGL</sequence>
<dbReference type="Proteomes" id="UP000226037">
    <property type="component" value="Segment"/>
</dbReference>
<proteinExistence type="predicted"/>
<evidence type="ECO:0000256" key="1">
    <source>
        <dbReference type="SAM" id="MobiDB-lite"/>
    </source>
</evidence>